<proteinExistence type="predicted"/>
<feature type="transmembrane region" description="Helical" evidence="9">
    <location>
        <begin position="12"/>
        <end position="32"/>
    </location>
</feature>
<dbReference type="AlphaFoldDB" id="A0A0U1Q3U2"/>
<organism evidence="10 11">
    <name type="scientific">Lampropedia cohaerens</name>
    <dbReference type="NCBI Taxonomy" id="1610491"/>
    <lineage>
        <taxon>Bacteria</taxon>
        <taxon>Pseudomonadati</taxon>
        <taxon>Pseudomonadota</taxon>
        <taxon>Betaproteobacteria</taxon>
        <taxon>Burkholderiales</taxon>
        <taxon>Comamonadaceae</taxon>
        <taxon>Lampropedia</taxon>
    </lineage>
</organism>
<evidence type="ECO:0000256" key="3">
    <source>
        <dbReference type="ARBA" id="ARBA00022481"/>
    </source>
</evidence>
<evidence type="ECO:0000256" key="8">
    <source>
        <dbReference type="SAM" id="MobiDB-lite"/>
    </source>
</evidence>
<evidence type="ECO:0008006" key="12">
    <source>
        <dbReference type="Google" id="ProtNLM"/>
    </source>
</evidence>
<evidence type="ECO:0000256" key="2">
    <source>
        <dbReference type="ARBA" id="ARBA00022475"/>
    </source>
</evidence>
<dbReference type="SUPFAM" id="SSF54523">
    <property type="entry name" value="Pili subunits"/>
    <property type="match status" value="1"/>
</dbReference>
<dbReference type="InterPro" id="IPR051621">
    <property type="entry name" value="T2SS_protein_J"/>
</dbReference>
<keyword evidence="6 9" id="KW-1133">Transmembrane helix</keyword>
<reference evidence="10 11" key="1">
    <citation type="submission" date="2015-05" db="EMBL/GenBank/DDBJ databases">
        <title>Draft genome sequence of Lampropedia sp. CT6, isolated from the microbial mat of a hot water spring, located at Manikaran, India.</title>
        <authorList>
            <person name="Tripathi C."/>
            <person name="Rani P."/>
            <person name="Mahato N.K."/>
            <person name="Lal R."/>
        </authorList>
    </citation>
    <scope>NUCLEOTIDE SEQUENCE [LARGE SCALE GENOMIC DNA]</scope>
    <source>
        <strain evidence="10 11">CT6</strain>
    </source>
</reference>
<dbReference type="GO" id="GO:0015628">
    <property type="term" value="P:protein secretion by the type II secretion system"/>
    <property type="evidence" value="ECO:0007669"/>
    <property type="project" value="TreeGrafter"/>
</dbReference>
<keyword evidence="2" id="KW-1003">Cell membrane</keyword>
<dbReference type="PANTHER" id="PTHR39583">
    <property type="entry name" value="TYPE II SECRETION SYSTEM PROTEIN J-RELATED"/>
    <property type="match status" value="1"/>
</dbReference>
<dbReference type="InterPro" id="IPR045584">
    <property type="entry name" value="Pilin-like"/>
</dbReference>
<evidence type="ECO:0000256" key="4">
    <source>
        <dbReference type="ARBA" id="ARBA00022519"/>
    </source>
</evidence>
<dbReference type="Proteomes" id="UP000050580">
    <property type="component" value="Unassembled WGS sequence"/>
</dbReference>
<dbReference type="NCBIfam" id="TIGR02532">
    <property type="entry name" value="IV_pilin_GFxxxE"/>
    <property type="match status" value="1"/>
</dbReference>
<keyword evidence="4" id="KW-0997">Cell inner membrane</keyword>
<dbReference type="GO" id="GO:0005886">
    <property type="term" value="C:plasma membrane"/>
    <property type="evidence" value="ECO:0007669"/>
    <property type="project" value="UniProtKB-SubCell"/>
</dbReference>
<gene>
    <name evidence="10" type="ORF">AAV94_00770</name>
</gene>
<dbReference type="InterPro" id="IPR012902">
    <property type="entry name" value="N_methyl_site"/>
</dbReference>
<evidence type="ECO:0000313" key="11">
    <source>
        <dbReference type="Proteomes" id="UP000050580"/>
    </source>
</evidence>
<sequence>MPSQGQKGFTLIEVTVAMALMAMVAALSWRGLDALLQAHERTRQRALQHAVVQTAMMQWQTDLDQLVQLPVIPAIDWNGKVLRLTRAAARTSATEPARLLVVAWSERNIDGQRQWLRWQSQPVFSRQQWAQAWETAARWAQGHPVRDYGSEVVLLPIHDWRLYFSREGRWVNPLSHQGGGDVADAPPVPNAPQGEGDSGDAPPAAAYAGPRERADIPDAVRLQLDVASGAFISGLITRDWLNPTFGANR</sequence>
<feature type="region of interest" description="Disordered" evidence="8">
    <location>
        <begin position="175"/>
        <end position="212"/>
    </location>
</feature>
<evidence type="ECO:0000256" key="7">
    <source>
        <dbReference type="ARBA" id="ARBA00023136"/>
    </source>
</evidence>
<dbReference type="Pfam" id="PF07963">
    <property type="entry name" value="N_methyl"/>
    <property type="match status" value="1"/>
</dbReference>
<evidence type="ECO:0000256" key="5">
    <source>
        <dbReference type="ARBA" id="ARBA00022692"/>
    </source>
</evidence>
<keyword evidence="5 9" id="KW-0812">Transmembrane</keyword>
<evidence type="ECO:0000256" key="6">
    <source>
        <dbReference type="ARBA" id="ARBA00022989"/>
    </source>
</evidence>
<name>A0A0U1Q3U2_9BURK</name>
<evidence type="ECO:0000256" key="9">
    <source>
        <dbReference type="SAM" id="Phobius"/>
    </source>
</evidence>
<accession>A0A0U1Q3U2</accession>
<comment type="caution">
    <text evidence="10">The sequence shown here is derived from an EMBL/GenBank/DDBJ whole genome shotgun (WGS) entry which is preliminary data.</text>
</comment>
<evidence type="ECO:0000313" key="10">
    <source>
        <dbReference type="EMBL" id="KKW69305.1"/>
    </source>
</evidence>
<keyword evidence="7 9" id="KW-0472">Membrane</keyword>
<dbReference type="PANTHER" id="PTHR39583:SF2">
    <property type="entry name" value="TYPE II SECRETION SYSTEM PROTEIN J"/>
    <property type="match status" value="1"/>
</dbReference>
<protein>
    <recommendedName>
        <fullName evidence="12">General secretion pathway protein GspJ</fullName>
    </recommendedName>
</protein>
<evidence type="ECO:0000256" key="1">
    <source>
        <dbReference type="ARBA" id="ARBA00004377"/>
    </source>
</evidence>
<dbReference type="PROSITE" id="PS00409">
    <property type="entry name" value="PROKAR_NTER_METHYL"/>
    <property type="match status" value="1"/>
</dbReference>
<comment type="subcellular location">
    <subcellularLocation>
        <location evidence="1">Cell inner membrane</location>
        <topology evidence="1">Single-pass membrane protein</topology>
    </subcellularLocation>
</comment>
<keyword evidence="11" id="KW-1185">Reference proteome</keyword>
<feature type="compositionally biased region" description="Low complexity" evidence="8">
    <location>
        <begin position="191"/>
        <end position="209"/>
    </location>
</feature>
<dbReference type="EMBL" id="LBNQ01000008">
    <property type="protein sequence ID" value="KKW69305.1"/>
    <property type="molecule type" value="Genomic_DNA"/>
</dbReference>
<keyword evidence="3" id="KW-0488">Methylation</keyword>
<dbReference type="STRING" id="1610491.AAV94_00770"/>